<comment type="caution">
    <text evidence="1">The sequence shown here is derived from an EMBL/GenBank/DDBJ whole genome shotgun (WGS) entry which is preliminary data.</text>
</comment>
<keyword evidence="2" id="KW-1185">Reference proteome</keyword>
<evidence type="ECO:0008006" key="3">
    <source>
        <dbReference type="Google" id="ProtNLM"/>
    </source>
</evidence>
<dbReference type="InterPro" id="IPR029058">
    <property type="entry name" value="AB_hydrolase_fold"/>
</dbReference>
<dbReference type="RefSeq" id="WP_124978339.1">
    <property type="nucleotide sequence ID" value="NZ_BFFP01000053.1"/>
</dbReference>
<dbReference type="NCBIfam" id="NF033892">
    <property type="entry name" value="XcbB_CpsF_sero"/>
    <property type="match status" value="1"/>
</dbReference>
<reference evidence="1 2" key="1">
    <citation type="journal article" date="2019" name="Int. J. Syst. Evol. Microbiol.">
        <title>Lactobacillus salitolerans sp. nov., a novel lactic acid bacterium isolated from spent mushroom substrates.</title>
        <authorList>
            <person name="Tohno M."/>
            <person name="Tanizawa Y."/>
            <person name="Kojima Y."/>
            <person name="Sakamoto M."/>
            <person name="Nakamura Y."/>
            <person name="Ohkuma M."/>
            <person name="Kobayashi H."/>
        </authorList>
    </citation>
    <scope>NUCLEOTIDE SEQUENCE [LARGE SCALE GENOMIC DNA]</scope>
    <source>
        <strain evidence="1 2">YK43</strain>
    </source>
</reference>
<dbReference type="SUPFAM" id="SSF53474">
    <property type="entry name" value="alpha/beta-Hydrolases"/>
    <property type="match status" value="1"/>
</dbReference>
<evidence type="ECO:0000313" key="1">
    <source>
        <dbReference type="EMBL" id="GBG95760.1"/>
    </source>
</evidence>
<evidence type="ECO:0000313" key="2">
    <source>
        <dbReference type="Proteomes" id="UP000286848"/>
    </source>
</evidence>
<dbReference type="EMBL" id="BFFP01000053">
    <property type="protein sequence ID" value="GBG95760.1"/>
    <property type="molecule type" value="Genomic_DNA"/>
</dbReference>
<name>A0A401IW39_9LACO</name>
<protein>
    <recommendedName>
        <fullName evidence="3">XcbB/CpsF family capsular polysaccharide biosynthesis protein</fullName>
    </recommendedName>
</protein>
<gene>
    <name evidence="1" type="ORF">LFYK43_22190</name>
</gene>
<accession>A0A401IW39</accession>
<dbReference type="OrthoDB" id="2359060at2"/>
<organism evidence="1 2">
    <name type="scientific">Ligilactobacillus salitolerans</name>
    <dbReference type="NCBI Taxonomy" id="1808352"/>
    <lineage>
        <taxon>Bacteria</taxon>
        <taxon>Bacillati</taxon>
        <taxon>Bacillota</taxon>
        <taxon>Bacilli</taxon>
        <taxon>Lactobacillales</taxon>
        <taxon>Lactobacillaceae</taxon>
        <taxon>Ligilactobacillus</taxon>
    </lineage>
</organism>
<proteinExistence type="predicted"/>
<dbReference type="AlphaFoldDB" id="A0A401IW39"/>
<sequence length="317" mass="36778">MKRTVINMESSTIDWNADTIVVTTNTEENLLWWSRKDTKANELYNRFLDHDYVLYMHKDQQSFFIKRKLVSTIWHRTDLTQVGDTFYTLQDPLKKNNLAENRLVVIFSSMPPENEYFSAQVAKRTFVQNYPSMPKHLIKNTYILRIMDLNRSSGSYYLNAGYYQNFEDDVQSIIQQVRTEKQIAQEKVVLYSSSKGGSGALYHSILGDYHAVVVDPIFSLEKYNKDRDLHSLEDVLPEKLLPKFQEAISKGNLKNKKLILGSSQVLENYQEYSKICDPMIQVVDIQDDNIKDHISVSPNCNVEQITFINSFLMGIGN</sequence>
<dbReference type="Proteomes" id="UP000286848">
    <property type="component" value="Unassembled WGS sequence"/>
</dbReference>